<dbReference type="OrthoDB" id="9800233at2"/>
<dbReference type="GO" id="GO:0008168">
    <property type="term" value="F:methyltransferase activity"/>
    <property type="evidence" value="ECO:0007669"/>
    <property type="project" value="UniProtKB-KW"/>
</dbReference>
<dbReference type="EMBL" id="PYGA01000030">
    <property type="protein sequence ID" value="PSK88093.1"/>
    <property type="molecule type" value="Genomic_DNA"/>
</dbReference>
<dbReference type="InterPro" id="IPR016874">
    <property type="entry name" value="TcmP-like"/>
</dbReference>
<gene>
    <name evidence="3" type="ORF">CLV63_13055</name>
</gene>
<evidence type="ECO:0000313" key="4">
    <source>
        <dbReference type="Proteomes" id="UP000240542"/>
    </source>
</evidence>
<dbReference type="Proteomes" id="UP000240542">
    <property type="component" value="Unassembled WGS sequence"/>
</dbReference>
<dbReference type="PANTHER" id="PTHR43619:SF2">
    <property type="entry name" value="S-ADENOSYL-L-METHIONINE-DEPENDENT METHYLTRANSFERASES SUPERFAMILY PROTEIN"/>
    <property type="match status" value="1"/>
</dbReference>
<dbReference type="RefSeq" id="WP_106586493.1">
    <property type="nucleotide sequence ID" value="NZ_PYGA01000030.1"/>
</dbReference>
<evidence type="ECO:0000313" key="3">
    <source>
        <dbReference type="EMBL" id="PSK88093.1"/>
    </source>
</evidence>
<name>A0A2P8CT00_9ACTN</name>
<dbReference type="AlphaFoldDB" id="A0A2P8CT00"/>
<proteinExistence type="predicted"/>
<evidence type="ECO:0000256" key="2">
    <source>
        <dbReference type="ARBA" id="ARBA00022679"/>
    </source>
</evidence>
<dbReference type="PANTHER" id="PTHR43619">
    <property type="entry name" value="S-ADENOSYL-L-METHIONINE-DEPENDENT METHYLTRANSFERASE YKTD-RELATED"/>
    <property type="match status" value="1"/>
</dbReference>
<evidence type="ECO:0000256" key="1">
    <source>
        <dbReference type="ARBA" id="ARBA00022603"/>
    </source>
</evidence>
<accession>A0A2P8CT00</accession>
<comment type="caution">
    <text evidence="3">The sequence shown here is derived from an EMBL/GenBank/DDBJ whole genome shotgun (WGS) entry which is preliminary data.</text>
</comment>
<dbReference type="PIRSF" id="PIRSF028177">
    <property type="entry name" value="Polyketide_synth_Omtfrase_TcmP"/>
    <property type="match status" value="1"/>
</dbReference>
<keyword evidence="1 3" id="KW-0489">Methyltransferase</keyword>
<organism evidence="3 4">
    <name type="scientific">Murinocardiopsis flavida</name>
    <dbReference type="NCBI Taxonomy" id="645275"/>
    <lineage>
        <taxon>Bacteria</taxon>
        <taxon>Bacillati</taxon>
        <taxon>Actinomycetota</taxon>
        <taxon>Actinomycetes</taxon>
        <taxon>Streptosporangiales</taxon>
        <taxon>Nocardiopsidaceae</taxon>
        <taxon>Murinocardiopsis</taxon>
    </lineage>
</organism>
<dbReference type="Gene3D" id="3.40.50.150">
    <property type="entry name" value="Vaccinia Virus protein VP39"/>
    <property type="match status" value="1"/>
</dbReference>
<dbReference type="SUPFAM" id="SSF53335">
    <property type="entry name" value="S-adenosyl-L-methionine-dependent methyltransferases"/>
    <property type="match status" value="1"/>
</dbReference>
<dbReference type="InterPro" id="IPR007213">
    <property type="entry name" value="Ppm1/Ppm2/Tcmp"/>
</dbReference>
<dbReference type="InterPro" id="IPR029063">
    <property type="entry name" value="SAM-dependent_MTases_sf"/>
</dbReference>
<reference evidence="3 4" key="1">
    <citation type="submission" date="2018-03" db="EMBL/GenBank/DDBJ databases">
        <title>Genomic Encyclopedia of Archaeal and Bacterial Type Strains, Phase II (KMG-II): from individual species to whole genera.</title>
        <authorList>
            <person name="Goeker M."/>
        </authorList>
    </citation>
    <scope>NUCLEOTIDE SEQUENCE [LARGE SCALE GENOMIC DNA]</scope>
    <source>
        <strain evidence="3 4">DSM 45312</strain>
    </source>
</reference>
<dbReference type="GO" id="GO:0032259">
    <property type="term" value="P:methylation"/>
    <property type="evidence" value="ECO:0007669"/>
    <property type="project" value="UniProtKB-KW"/>
</dbReference>
<keyword evidence="4" id="KW-1185">Reference proteome</keyword>
<protein>
    <submittedName>
        <fullName evidence="3">O-methyltransferase involved in polyketide biosynthesis</fullName>
    </submittedName>
</protein>
<dbReference type="Pfam" id="PF04072">
    <property type="entry name" value="LCM"/>
    <property type="match status" value="1"/>
</dbReference>
<keyword evidence="2 3" id="KW-0808">Transferase</keyword>
<sequence>MEREKISLTGAPATMLATLYARALDNRLPVPVLGDTEADRTVRRIDYDFGAMGIKDTSSVVGVALRAKYFDDWTTEFLAAHPDATVLHLACGLDTRVHRIAPPASVRWIDVDYPDVIRLRERLLPDPGGDYRMVASSVTDDAWLDEIPADRPTVAVFEGLSMYLTKDDGKRLIQRITGRLPSGQLLFDCYGTVGVRMQKLVPAVRNTGAILHWGVGDPHEIEGWHEGLVLLDTLRSVELPGNAQMTASARAGMWVMARIPGLRDIGRLLRFSYT</sequence>